<feature type="compositionally biased region" description="Low complexity" evidence="1">
    <location>
        <begin position="889"/>
        <end position="902"/>
    </location>
</feature>
<comment type="caution">
    <text evidence="3">The sequence shown here is derived from an EMBL/GenBank/DDBJ whole genome shotgun (WGS) entry which is preliminary data.</text>
</comment>
<keyword evidence="4" id="KW-1185">Reference proteome</keyword>
<dbReference type="AlphaFoldDB" id="A0A0L6UZP9"/>
<feature type="region of interest" description="Disordered" evidence="1">
    <location>
        <begin position="658"/>
        <end position="760"/>
    </location>
</feature>
<keyword evidence="2" id="KW-0812">Transmembrane</keyword>
<dbReference type="Proteomes" id="UP000037035">
    <property type="component" value="Unassembled WGS sequence"/>
</dbReference>
<evidence type="ECO:0000313" key="4">
    <source>
        <dbReference type="Proteomes" id="UP000037035"/>
    </source>
</evidence>
<evidence type="ECO:0000256" key="1">
    <source>
        <dbReference type="SAM" id="MobiDB-lite"/>
    </source>
</evidence>
<feature type="region of interest" description="Disordered" evidence="1">
    <location>
        <begin position="468"/>
        <end position="509"/>
    </location>
</feature>
<feature type="compositionally biased region" description="Basic and acidic residues" evidence="1">
    <location>
        <begin position="697"/>
        <end position="717"/>
    </location>
</feature>
<evidence type="ECO:0000256" key="2">
    <source>
        <dbReference type="SAM" id="Phobius"/>
    </source>
</evidence>
<reference evidence="3 4" key="1">
    <citation type="submission" date="2015-08" db="EMBL/GenBank/DDBJ databases">
        <title>Next Generation Sequencing and Analysis of the Genome of Puccinia sorghi L Schw, the Causal Agent of Maize Common Rust.</title>
        <authorList>
            <person name="Rochi L."/>
            <person name="Burguener G."/>
            <person name="Darino M."/>
            <person name="Turjanski A."/>
            <person name="Kreff E."/>
            <person name="Dieguez M.J."/>
            <person name="Sacco F."/>
        </authorList>
    </citation>
    <scope>NUCLEOTIDE SEQUENCE [LARGE SCALE GENOMIC DNA]</scope>
    <source>
        <strain evidence="3 4">RO10H11247</strain>
    </source>
</reference>
<feature type="region of interest" description="Disordered" evidence="1">
    <location>
        <begin position="173"/>
        <end position="194"/>
    </location>
</feature>
<keyword evidence="2" id="KW-1133">Transmembrane helix</keyword>
<feature type="region of interest" description="Disordered" evidence="1">
    <location>
        <begin position="871"/>
        <end position="909"/>
    </location>
</feature>
<dbReference type="VEuPathDB" id="FungiDB:VP01_3071g2"/>
<protein>
    <submittedName>
        <fullName evidence="3">Uncharacterized protein</fullName>
    </submittedName>
</protein>
<feature type="region of interest" description="Disordered" evidence="1">
    <location>
        <begin position="989"/>
        <end position="1014"/>
    </location>
</feature>
<accession>A0A0L6UZP9</accession>
<feature type="transmembrane region" description="Helical" evidence="2">
    <location>
        <begin position="105"/>
        <end position="123"/>
    </location>
</feature>
<gene>
    <name evidence="3" type="ORF">VP01_3071g2</name>
</gene>
<keyword evidence="2" id="KW-0472">Membrane</keyword>
<organism evidence="3 4">
    <name type="scientific">Puccinia sorghi</name>
    <dbReference type="NCBI Taxonomy" id="27349"/>
    <lineage>
        <taxon>Eukaryota</taxon>
        <taxon>Fungi</taxon>
        <taxon>Dikarya</taxon>
        <taxon>Basidiomycota</taxon>
        <taxon>Pucciniomycotina</taxon>
        <taxon>Pucciniomycetes</taxon>
        <taxon>Pucciniales</taxon>
        <taxon>Pucciniaceae</taxon>
        <taxon>Puccinia</taxon>
    </lineage>
</organism>
<dbReference type="EMBL" id="LAVV01008026">
    <property type="protein sequence ID" value="KNZ54021.1"/>
    <property type="molecule type" value="Genomic_DNA"/>
</dbReference>
<feature type="compositionally biased region" description="Low complexity" evidence="1">
    <location>
        <begin position="565"/>
        <end position="575"/>
    </location>
</feature>
<sequence length="1014" mass="109704">MPQYQAHTISSFSQQYESVGASCLVYPGKCCLPRLSKWRHSPYSTYFTVSSSRAPPLQRRSRLSQGLHPETANFHLVAPRSNVAVAYPVQSVEGPSATLITKPQAIVLLFSLTILFSIIIVVFCDVRGEIQRRKHSATRAQIHKSPQPTSFSSAMSHSCTSHRVIPPPRFPNNHDQSNLRRNQPAHDTCESGGFLRSDKPYNMIMASERLVVGDVTPTLFDLLQGSILQVEKDINASSPKPAVPLTASPTSIKHQTAETAEESIPPDLDCTEAAVASTQGNTITCPIKSSPKVAAKRVLSPKSVVHQLADFPCSDPGDSMESHENYEVLSSRREPSTKTACSVRSRSCIMADKLSSILRPSASTNFSGDASSRPLPLRRLKTSFGVGDDMDSDEDEDQAALSRFFRKQYTQCSLEQQQLPAAAAARDRMTGGLEGRDSPFVGFCPIEPRPHSSLFFLRSSKRGRLVSMKSSQGAICRPDSHHSFNLPSHHDHATPNIPNSPAFSSSGTIADAGRDQALSINGAASSSSQSPENVFFANHSKRNPAGGVTSVISTLGAEFCSSPLSLRSPSHHSSQLPPPPAATHSSSYDEAAYKKDPRRLRRHPEPYHEKHRHSSSAPMKILREASMDLESLEEVKLSITNPDLEFTELDHMSLQKLNPAPVQSSSSASACSPQDMKIHPSSQLPSVASLGGTTAADKQDGGQDPKNDKLEDPDRSGQAESTTKAMEKLPKLTQAMKSDDGEKNPCESAKPSSRRRSWLSSSLSLRILPQRSPSLKSAALTMSPARLRKSLSIGSRISSADMTSPPLVHLESASPTHHHHYRDREPAARPLIFSLLAQENSTLRGSGAPRHEVNKGSGSSLATLLGLFTRPKSSSSMIPGDQEDKRGRSGSPASEMVSSSSSTFTEGGGPYNFFESGRAHGTTSVASTATHLYSPGPCLDRHSPYLSAPPDEALDLAHTHPTSYPHCHHAQLLWTSRLNSVGSFLDDSPPHSAHSGLVIANPDSTRYSEADDKA</sequence>
<evidence type="ECO:0000313" key="3">
    <source>
        <dbReference type="EMBL" id="KNZ54021.1"/>
    </source>
</evidence>
<name>A0A0L6UZP9_9BASI</name>
<feature type="compositionally biased region" description="Basic and acidic residues" evidence="1">
    <location>
        <begin position="478"/>
        <end position="493"/>
    </location>
</feature>
<dbReference type="OrthoDB" id="2500384at2759"/>
<feature type="region of interest" description="Disordered" evidence="1">
    <location>
        <begin position="565"/>
        <end position="620"/>
    </location>
</feature>
<feature type="compositionally biased region" description="Polar residues" evidence="1">
    <location>
        <begin position="496"/>
        <end position="508"/>
    </location>
</feature>
<proteinExistence type="predicted"/>